<keyword evidence="2" id="KW-0560">Oxidoreductase</keyword>
<reference evidence="5 6" key="1">
    <citation type="submission" date="2024-07" db="EMBL/GenBank/DDBJ databases">
        <title>Section-level genome sequencing and comparative genomics of Aspergillus sections Usti and Cavernicolus.</title>
        <authorList>
            <consortium name="Lawrence Berkeley National Laboratory"/>
            <person name="Nybo J.L."/>
            <person name="Vesth T.C."/>
            <person name="Theobald S."/>
            <person name="Frisvad J.C."/>
            <person name="Larsen T.O."/>
            <person name="Kjaerboelling I."/>
            <person name="Rothschild-Mancinelli K."/>
            <person name="Lyhne E.K."/>
            <person name="Kogle M.E."/>
            <person name="Barry K."/>
            <person name="Clum A."/>
            <person name="Na H."/>
            <person name="Ledsgaard L."/>
            <person name="Lin J."/>
            <person name="Lipzen A."/>
            <person name="Kuo A."/>
            <person name="Riley R."/>
            <person name="Mondo S."/>
            <person name="LaButti K."/>
            <person name="Haridas S."/>
            <person name="Pangalinan J."/>
            <person name="Salamov A.A."/>
            <person name="Simmons B.A."/>
            <person name="Magnuson J.K."/>
            <person name="Chen J."/>
            <person name="Drula E."/>
            <person name="Henrissat B."/>
            <person name="Wiebenga A."/>
            <person name="Lubbers R.J."/>
            <person name="Gomes A.C."/>
            <person name="Makela M.R."/>
            <person name="Stajich J."/>
            <person name="Grigoriev I.V."/>
            <person name="Mortensen U.H."/>
            <person name="De vries R.P."/>
            <person name="Baker S.E."/>
            <person name="Andersen M.R."/>
        </authorList>
    </citation>
    <scope>NUCLEOTIDE SEQUENCE [LARGE SCALE GENOMIC DNA]</scope>
    <source>
        <strain evidence="5 6">CBS 600.67</strain>
    </source>
</reference>
<dbReference type="InterPro" id="IPR006094">
    <property type="entry name" value="Oxid_FAD_bind_N"/>
</dbReference>
<dbReference type="InterPro" id="IPR036318">
    <property type="entry name" value="FAD-bd_PCMH-like_sf"/>
</dbReference>
<evidence type="ECO:0000256" key="2">
    <source>
        <dbReference type="ARBA" id="ARBA00023002"/>
    </source>
</evidence>
<dbReference type="InterPro" id="IPR050432">
    <property type="entry name" value="FAD-linked_Oxidoreductases_BP"/>
</dbReference>
<evidence type="ECO:0000256" key="3">
    <source>
        <dbReference type="SAM" id="SignalP"/>
    </source>
</evidence>
<dbReference type="Gene3D" id="3.30.465.10">
    <property type="match status" value="1"/>
</dbReference>
<comment type="caution">
    <text evidence="5">The sequence shown here is derived from an EMBL/GenBank/DDBJ whole genome shotgun (WGS) entry which is preliminary data.</text>
</comment>
<dbReference type="InterPro" id="IPR016166">
    <property type="entry name" value="FAD-bd_PCMH"/>
</dbReference>
<dbReference type="InterPro" id="IPR016169">
    <property type="entry name" value="FAD-bd_PCMH_sub2"/>
</dbReference>
<keyword evidence="6" id="KW-1185">Reference proteome</keyword>
<accession>A0ABR4J476</accession>
<protein>
    <recommendedName>
        <fullName evidence="4">FAD-binding PCMH-type domain-containing protein</fullName>
    </recommendedName>
</protein>
<dbReference type="PANTHER" id="PTHR13878">
    <property type="entry name" value="GULONOLACTONE OXIDASE"/>
    <property type="match status" value="1"/>
</dbReference>
<feature type="signal peptide" evidence="3">
    <location>
        <begin position="1"/>
        <end position="18"/>
    </location>
</feature>
<dbReference type="InterPro" id="IPR012951">
    <property type="entry name" value="BBE"/>
</dbReference>
<name>A0ABR4J476_9EURO</name>
<proteinExistence type="inferred from homology"/>
<keyword evidence="3" id="KW-0732">Signal</keyword>
<dbReference type="Proteomes" id="UP001610335">
    <property type="component" value="Unassembled WGS sequence"/>
</dbReference>
<evidence type="ECO:0000259" key="4">
    <source>
        <dbReference type="PROSITE" id="PS51387"/>
    </source>
</evidence>
<gene>
    <name evidence="5" type="ORF">BDW59DRAFT_179503</name>
</gene>
<dbReference type="PANTHER" id="PTHR13878:SF91">
    <property type="entry name" value="FAD BINDING DOMAIN PROTEIN (AFU_ORTHOLOGUE AFUA_6G12070)-RELATED"/>
    <property type="match status" value="1"/>
</dbReference>
<dbReference type="PROSITE" id="PS51387">
    <property type="entry name" value="FAD_PCMH"/>
    <property type="match status" value="1"/>
</dbReference>
<dbReference type="Pfam" id="PF01565">
    <property type="entry name" value="FAD_binding_4"/>
    <property type="match status" value="1"/>
</dbReference>
<dbReference type="Pfam" id="PF08031">
    <property type="entry name" value="BBE"/>
    <property type="match status" value="1"/>
</dbReference>
<organism evidence="5 6">
    <name type="scientific">Aspergillus cavernicola</name>
    <dbReference type="NCBI Taxonomy" id="176166"/>
    <lineage>
        <taxon>Eukaryota</taxon>
        <taxon>Fungi</taxon>
        <taxon>Dikarya</taxon>
        <taxon>Ascomycota</taxon>
        <taxon>Pezizomycotina</taxon>
        <taxon>Eurotiomycetes</taxon>
        <taxon>Eurotiomycetidae</taxon>
        <taxon>Eurotiales</taxon>
        <taxon>Aspergillaceae</taxon>
        <taxon>Aspergillus</taxon>
        <taxon>Aspergillus subgen. Nidulantes</taxon>
    </lineage>
</organism>
<evidence type="ECO:0000313" key="5">
    <source>
        <dbReference type="EMBL" id="KAL2833862.1"/>
    </source>
</evidence>
<dbReference type="EMBL" id="JBFXLS010000003">
    <property type="protein sequence ID" value="KAL2833862.1"/>
    <property type="molecule type" value="Genomic_DNA"/>
</dbReference>
<feature type="domain" description="FAD-binding PCMH-type" evidence="4">
    <location>
        <begin position="126"/>
        <end position="309"/>
    </location>
</feature>
<sequence length="600" mass="65016">MAPLYLGLLASLAVNSLGLAFTRRASIASISTADWDAFNATVSGNLRNGEPMLAPCYTRYNGAPQTPNLEQCANVQKNGGNLSFATEQFGLYVNSQWGGCQATGESCTFGAIRPDVLTPILDSCEQGSVPSKYVDVRSVEDVQRALVFAGERGVRLVVKNTGHDYMGRSSAPDSLGLWMHNLQPPIELNEEFVPEGCDESTGDATTFGAGQQFGEIYDFVEGHGYRIAGGSSLTVGAAGGWITGGGHSMLTNELGLGVDNVQQLKAVLPNGTHVTANRCQNQDLFFALRGGGGGTFAVITEMTSRVHPRKDMQFVQMGFTNIGPAAQSELMEILVGNGEKWASEGWGGYVYCFSVGTGLFIGTGLLTHEEAVESMNPLSEFATKFNLGIVKVETTENFREGLQDFVDLQVIGIAPGSAWALSSRIVKRESFAEEKQAGLASILTDFLNVQQELLEPSLQILVLCLTMPSVYSQNMPESDRPGGPGEASISPAWRDGIWQALHFRSYDGSITDPKLVRRIAQNAHDAMNPLRAFTPGSGAYINEADPWEPDYIESFWGEENYARLLGIKREVDPENLLMVHKGVGWEENDGRFSCYPDVQL</sequence>
<feature type="chain" id="PRO_5046774433" description="FAD-binding PCMH-type domain-containing protein" evidence="3">
    <location>
        <begin position="19"/>
        <end position="600"/>
    </location>
</feature>
<evidence type="ECO:0000313" key="6">
    <source>
        <dbReference type="Proteomes" id="UP001610335"/>
    </source>
</evidence>
<dbReference type="SUPFAM" id="SSF56176">
    <property type="entry name" value="FAD-binding/transporter-associated domain-like"/>
    <property type="match status" value="1"/>
</dbReference>
<comment type="similarity">
    <text evidence="1">Belongs to the oxygen-dependent FAD-linked oxidoreductase family.</text>
</comment>
<evidence type="ECO:0000256" key="1">
    <source>
        <dbReference type="ARBA" id="ARBA00005466"/>
    </source>
</evidence>